<comment type="function">
    <text evidence="7 8">Binds directly to 23S ribosomal RNA and is necessary for the in vitro assembly process of the 50S ribosomal subunit. It is not involved in the protein synthesizing functions of that subunit.</text>
</comment>
<dbReference type="GO" id="GO:0000027">
    <property type="term" value="P:ribosomal large subunit assembly"/>
    <property type="evidence" value="ECO:0007669"/>
    <property type="project" value="UniProtKB-UniRule"/>
</dbReference>
<dbReference type="PANTHER" id="PTHR10986">
    <property type="entry name" value="39S RIBOSOMAL PROTEIN L20"/>
    <property type="match status" value="1"/>
</dbReference>
<evidence type="ECO:0000256" key="5">
    <source>
        <dbReference type="ARBA" id="ARBA00023274"/>
    </source>
</evidence>
<dbReference type="AlphaFoldDB" id="A0A538UAM8"/>
<dbReference type="Pfam" id="PF00453">
    <property type="entry name" value="Ribosomal_L20"/>
    <property type="match status" value="1"/>
</dbReference>
<evidence type="ECO:0000256" key="8">
    <source>
        <dbReference type="RuleBase" id="RU000560"/>
    </source>
</evidence>
<evidence type="ECO:0000256" key="7">
    <source>
        <dbReference type="HAMAP-Rule" id="MF_00382"/>
    </source>
</evidence>
<comment type="caution">
    <text evidence="9">The sequence shown here is derived from an EMBL/GenBank/DDBJ whole genome shotgun (WGS) entry which is preliminary data.</text>
</comment>
<dbReference type="GO" id="GO:0006412">
    <property type="term" value="P:translation"/>
    <property type="evidence" value="ECO:0007669"/>
    <property type="project" value="InterPro"/>
</dbReference>
<dbReference type="FunFam" id="1.10.1900.20:FF:000001">
    <property type="entry name" value="50S ribosomal protein L20"/>
    <property type="match status" value="1"/>
</dbReference>
<evidence type="ECO:0000313" key="10">
    <source>
        <dbReference type="Proteomes" id="UP000319771"/>
    </source>
</evidence>
<keyword evidence="2 7" id="KW-0699">rRNA-binding</keyword>
<dbReference type="EMBL" id="VBPB01000093">
    <property type="protein sequence ID" value="TMQ72769.1"/>
    <property type="molecule type" value="Genomic_DNA"/>
</dbReference>
<gene>
    <name evidence="7 9" type="primary">rplT</name>
    <name evidence="9" type="ORF">E6K81_06545</name>
</gene>
<protein>
    <recommendedName>
        <fullName evidence="6 7">Large ribosomal subunit protein bL20</fullName>
    </recommendedName>
</protein>
<evidence type="ECO:0000256" key="3">
    <source>
        <dbReference type="ARBA" id="ARBA00022884"/>
    </source>
</evidence>
<evidence type="ECO:0000256" key="4">
    <source>
        <dbReference type="ARBA" id="ARBA00022980"/>
    </source>
</evidence>
<keyword evidence="3 7" id="KW-0694">RNA-binding</keyword>
<evidence type="ECO:0000256" key="1">
    <source>
        <dbReference type="ARBA" id="ARBA00007698"/>
    </source>
</evidence>
<dbReference type="PRINTS" id="PR00062">
    <property type="entry name" value="RIBOSOMALL20"/>
</dbReference>
<evidence type="ECO:0000256" key="2">
    <source>
        <dbReference type="ARBA" id="ARBA00022730"/>
    </source>
</evidence>
<dbReference type="Proteomes" id="UP000319771">
    <property type="component" value="Unassembled WGS sequence"/>
</dbReference>
<dbReference type="SUPFAM" id="SSF74731">
    <property type="entry name" value="Ribosomal protein L20"/>
    <property type="match status" value="1"/>
</dbReference>
<dbReference type="PROSITE" id="PS00937">
    <property type="entry name" value="RIBOSOMAL_L20"/>
    <property type="match status" value="1"/>
</dbReference>
<keyword evidence="5 7" id="KW-0687">Ribonucleoprotein</keyword>
<dbReference type="GO" id="GO:0003735">
    <property type="term" value="F:structural constituent of ribosome"/>
    <property type="evidence" value="ECO:0007669"/>
    <property type="project" value="InterPro"/>
</dbReference>
<dbReference type="GO" id="GO:0019843">
    <property type="term" value="F:rRNA binding"/>
    <property type="evidence" value="ECO:0007669"/>
    <property type="project" value="UniProtKB-UniRule"/>
</dbReference>
<accession>A0A538UAM8</accession>
<name>A0A538UAM8_UNCEI</name>
<dbReference type="Gene3D" id="6.10.160.10">
    <property type="match status" value="1"/>
</dbReference>
<keyword evidence="4 7" id="KW-0689">Ribosomal protein</keyword>
<dbReference type="HAMAP" id="MF_00382">
    <property type="entry name" value="Ribosomal_bL20"/>
    <property type="match status" value="1"/>
</dbReference>
<evidence type="ECO:0000313" key="9">
    <source>
        <dbReference type="EMBL" id="TMQ72769.1"/>
    </source>
</evidence>
<dbReference type="InterPro" id="IPR049946">
    <property type="entry name" value="RIBOSOMAL_L20_CS"/>
</dbReference>
<dbReference type="InterPro" id="IPR005813">
    <property type="entry name" value="Ribosomal_bL20"/>
</dbReference>
<dbReference type="GO" id="GO:1990904">
    <property type="term" value="C:ribonucleoprotein complex"/>
    <property type="evidence" value="ECO:0007669"/>
    <property type="project" value="UniProtKB-KW"/>
</dbReference>
<organism evidence="9 10">
    <name type="scientific">Eiseniibacteriota bacterium</name>
    <dbReference type="NCBI Taxonomy" id="2212470"/>
    <lineage>
        <taxon>Bacteria</taxon>
        <taxon>Candidatus Eiseniibacteriota</taxon>
    </lineage>
</organism>
<dbReference type="Gene3D" id="1.10.1900.20">
    <property type="entry name" value="Ribosomal protein L20"/>
    <property type="match status" value="1"/>
</dbReference>
<proteinExistence type="inferred from homology"/>
<dbReference type="CDD" id="cd07026">
    <property type="entry name" value="Ribosomal_L20"/>
    <property type="match status" value="1"/>
</dbReference>
<sequence>MPRTKTVVPGRARRRKILKAAKGNYSGRRKLYKSALQTVQRGGQYAFEHRRTRKRDFRRLWITRINAAARINGLSYSTLIAGLKRANIEVNRKLLADLAVRDAGAFARLAQAAKATKAAVA</sequence>
<dbReference type="InterPro" id="IPR035566">
    <property type="entry name" value="Ribosomal_protein_bL20_C"/>
</dbReference>
<dbReference type="GO" id="GO:0005840">
    <property type="term" value="C:ribosome"/>
    <property type="evidence" value="ECO:0007669"/>
    <property type="project" value="UniProtKB-KW"/>
</dbReference>
<reference evidence="9 10" key="1">
    <citation type="journal article" date="2019" name="Nat. Microbiol.">
        <title>Mediterranean grassland soil C-N compound turnover is dependent on rainfall and depth, and is mediated by genomically divergent microorganisms.</title>
        <authorList>
            <person name="Diamond S."/>
            <person name="Andeer P.F."/>
            <person name="Li Z."/>
            <person name="Crits-Christoph A."/>
            <person name="Burstein D."/>
            <person name="Anantharaman K."/>
            <person name="Lane K.R."/>
            <person name="Thomas B.C."/>
            <person name="Pan C."/>
            <person name="Northen T.R."/>
            <person name="Banfield J.F."/>
        </authorList>
    </citation>
    <scope>NUCLEOTIDE SEQUENCE [LARGE SCALE GENOMIC DNA]</scope>
    <source>
        <strain evidence="9">WS_11</strain>
    </source>
</reference>
<dbReference type="NCBIfam" id="TIGR01032">
    <property type="entry name" value="rplT_bact"/>
    <property type="match status" value="1"/>
</dbReference>
<evidence type="ECO:0000256" key="6">
    <source>
        <dbReference type="ARBA" id="ARBA00035172"/>
    </source>
</evidence>
<comment type="similarity">
    <text evidence="1 7 8">Belongs to the bacterial ribosomal protein bL20 family.</text>
</comment>